<reference evidence="1 2" key="1">
    <citation type="submission" date="2016-10" db="EMBL/GenBank/DDBJ databases">
        <authorList>
            <person name="de Groot N.N."/>
        </authorList>
    </citation>
    <scope>NUCLEOTIDE SEQUENCE [LARGE SCALE GENOMIC DNA]</scope>
    <source>
        <strain evidence="1 2">JCM 19513</strain>
    </source>
</reference>
<dbReference type="Pfam" id="PF16105">
    <property type="entry name" value="DUF4823"/>
    <property type="match status" value="1"/>
</dbReference>
<dbReference type="Proteomes" id="UP000185766">
    <property type="component" value="Unassembled WGS sequence"/>
</dbReference>
<evidence type="ECO:0008006" key="3">
    <source>
        <dbReference type="Google" id="ProtNLM"/>
    </source>
</evidence>
<proteinExistence type="predicted"/>
<protein>
    <recommendedName>
        <fullName evidence="3">DUF4823 domain-containing protein</fullName>
    </recommendedName>
</protein>
<dbReference type="STRING" id="1429083.GCA_001885685_00871"/>
<name>A0A1H7MF91_9GAMM</name>
<dbReference type="EMBL" id="FOAS01000008">
    <property type="protein sequence ID" value="SEL09814.1"/>
    <property type="molecule type" value="Genomic_DNA"/>
</dbReference>
<dbReference type="InterPro" id="IPR032248">
    <property type="entry name" value="DUF4823"/>
</dbReference>
<gene>
    <name evidence="1" type="ORF">SAMN05216214_10838</name>
</gene>
<sequence>MALRLLLLCCLLLTGCMKPTDLYDHNVYYLRDVGILEHFKTQRRANWVLQPSSFIYIAQGHFVPVGHPYARPNVVAEEAFKGFVEYFPQVRRARSPLGLDEALQEAKGFGAHYLLYGRFASAEENIGNWEEWEEREEFTRIGRDHAILHLMLIETSTGYLVDTARIKSRGGFLTFYDKDAEDLLRRPLTDYARRLLGFAED</sequence>
<organism evidence="1 2">
    <name type="scientific">Atopomonas hussainii</name>
    <dbReference type="NCBI Taxonomy" id="1429083"/>
    <lineage>
        <taxon>Bacteria</taxon>
        <taxon>Pseudomonadati</taxon>
        <taxon>Pseudomonadota</taxon>
        <taxon>Gammaproteobacteria</taxon>
        <taxon>Pseudomonadales</taxon>
        <taxon>Pseudomonadaceae</taxon>
        <taxon>Atopomonas</taxon>
    </lineage>
</organism>
<evidence type="ECO:0000313" key="2">
    <source>
        <dbReference type="Proteomes" id="UP000185766"/>
    </source>
</evidence>
<evidence type="ECO:0000313" key="1">
    <source>
        <dbReference type="EMBL" id="SEL09814.1"/>
    </source>
</evidence>
<dbReference type="AlphaFoldDB" id="A0A1H7MF91"/>
<keyword evidence="2" id="KW-1185">Reference proteome</keyword>
<dbReference type="PROSITE" id="PS51257">
    <property type="entry name" value="PROKAR_LIPOPROTEIN"/>
    <property type="match status" value="1"/>
</dbReference>
<accession>A0A1H7MF91</accession>
<dbReference type="RefSeq" id="WP_074867428.1">
    <property type="nucleotide sequence ID" value="NZ_FOAS01000008.1"/>
</dbReference>